<reference evidence="3" key="1">
    <citation type="submission" date="2019-01" db="EMBL/GenBank/DDBJ databases">
        <title>Draft genome sequences of three monokaryotic isolates of the white-rot basidiomycete fungus Dichomitus squalens.</title>
        <authorList>
            <consortium name="DOE Joint Genome Institute"/>
            <person name="Lopez S.C."/>
            <person name="Andreopoulos B."/>
            <person name="Pangilinan J."/>
            <person name="Lipzen A."/>
            <person name="Riley R."/>
            <person name="Ahrendt S."/>
            <person name="Ng V."/>
            <person name="Barry K."/>
            <person name="Daum C."/>
            <person name="Grigoriev I.V."/>
            <person name="Hilden K.S."/>
            <person name="Makela M.R."/>
            <person name="de Vries R.P."/>
        </authorList>
    </citation>
    <scope>NUCLEOTIDE SEQUENCE [LARGE SCALE GENOMIC DNA]</scope>
    <source>
        <strain evidence="3">OM18370.1</strain>
    </source>
</reference>
<feature type="transmembrane region" description="Helical" evidence="2">
    <location>
        <begin position="374"/>
        <end position="392"/>
    </location>
</feature>
<keyword evidence="2" id="KW-0472">Membrane</keyword>
<dbReference type="AlphaFoldDB" id="A0A4Q9MC76"/>
<evidence type="ECO:0000256" key="1">
    <source>
        <dbReference type="SAM" id="MobiDB-lite"/>
    </source>
</evidence>
<organism evidence="3">
    <name type="scientific">Dichomitus squalens</name>
    <dbReference type="NCBI Taxonomy" id="114155"/>
    <lineage>
        <taxon>Eukaryota</taxon>
        <taxon>Fungi</taxon>
        <taxon>Dikarya</taxon>
        <taxon>Basidiomycota</taxon>
        <taxon>Agaricomycotina</taxon>
        <taxon>Agaricomycetes</taxon>
        <taxon>Polyporales</taxon>
        <taxon>Polyporaceae</taxon>
        <taxon>Dichomitus</taxon>
    </lineage>
</organism>
<gene>
    <name evidence="3" type="ORF">BD311DRAFT_867865</name>
</gene>
<protein>
    <recommendedName>
        <fullName evidence="4">Transmembrane protein</fullName>
    </recommendedName>
</protein>
<evidence type="ECO:0000256" key="2">
    <source>
        <dbReference type="SAM" id="Phobius"/>
    </source>
</evidence>
<feature type="transmembrane region" description="Helical" evidence="2">
    <location>
        <begin position="241"/>
        <end position="259"/>
    </location>
</feature>
<proteinExistence type="predicted"/>
<sequence>MQTYMRGNSRPHIPIAVDSPSEITSVKPASKLPVISSLAYLGKRVRSVIPDPIPQGASSKSGFTLDSSGVAGFFGGDSAVLAMASVNLIPNRRWVGWYNTPGSYEIAKQFGQLADSPFWDALVPGGKHEPAILFELDGKVGPEFIASYSGTTFAQTGHLAYLLTRKAKSMTGIADTQTDRVGTPTSLVIIDLPQVPPASDHPALPSSWLPKRSALLALVPITGSVVACVFCALVADWYCCANIALGIIANGCACFFVGSGKLTYVRPDKPAYTPRGGGILRQDWGVVLLLGTPTQVISVTRGRFVLQYGTNTKRPETTPDESSNPPSSPSALGDVWARLASCGLRGHWQPLDGSTGFNSCMQIWKLLTSPSQRTIGYCALLLTVQFFVQLLLIPQGTLSGQIMFISTLALSWGYNSYLSSVDREDIQTDILIESVLRLHLKERARKYDFKSRTGMVIFACLAMPYETNEPPPDRMKILNALLPNDTRVWKHWKTVVEAKLTAATSDSGPWKFVPEDKALDDASADEEKLLTALLNDAELASERFHKDKDVNKNFGL</sequence>
<dbReference type="EMBL" id="ML143471">
    <property type="protein sequence ID" value="TBU24894.1"/>
    <property type="molecule type" value="Genomic_DNA"/>
</dbReference>
<evidence type="ECO:0000313" key="3">
    <source>
        <dbReference type="EMBL" id="TBU24894.1"/>
    </source>
</evidence>
<feature type="transmembrane region" description="Helical" evidence="2">
    <location>
        <begin position="214"/>
        <end position="235"/>
    </location>
</feature>
<name>A0A4Q9MC76_9APHY</name>
<keyword evidence="2" id="KW-0812">Transmembrane</keyword>
<keyword evidence="2" id="KW-1133">Transmembrane helix</keyword>
<dbReference type="OrthoDB" id="3067110at2759"/>
<accession>A0A4Q9MC76</accession>
<evidence type="ECO:0008006" key="4">
    <source>
        <dbReference type="Google" id="ProtNLM"/>
    </source>
</evidence>
<feature type="region of interest" description="Disordered" evidence="1">
    <location>
        <begin position="310"/>
        <end position="330"/>
    </location>
</feature>
<dbReference type="Proteomes" id="UP000292957">
    <property type="component" value="Unassembled WGS sequence"/>
</dbReference>